<evidence type="ECO:0000256" key="4">
    <source>
        <dbReference type="ARBA" id="ARBA00022989"/>
    </source>
</evidence>
<dbReference type="GO" id="GO:0030003">
    <property type="term" value="P:intracellular monoatomic cation homeostasis"/>
    <property type="evidence" value="ECO:0007669"/>
    <property type="project" value="TreeGrafter"/>
</dbReference>
<evidence type="ECO:0000256" key="7">
    <source>
        <dbReference type="SAM" id="SignalP"/>
    </source>
</evidence>
<dbReference type="eggNOG" id="KOG2693">
    <property type="taxonomic scope" value="Eukaryota"/>
</dbReference>
<evidence type="ECO:0000256" key="1">
    <source>
        <dbReference type="ARBA" id="ARBA00004141"/>
    </source>
</evidence>
<dbReference type="PANTHER" id="PTHR12191:SF37">
    <property type="entry name" value="ZINC TRANSPORTER FOI"/>
    <property type="match status" value="1"/>
</dbReference>
<feature type="signal peptide" evidence="7">
    <location>
        <begin position="1"/>
        <end position="27"/>
    </location>
</feature>
<feature type="transmembrane region" description="Helical" evidence="6">
    <location>
        <begin position="208"/>
        <end position="229"/>
    </location>
</feature>
<reference evidence="8" key="1">
    <citation type="submission" date="2017-05" db="UniProtKB">
        <authorList>
            <consortium name="EnsemblMetazoa"/>
        </authorList>
    </citation>
    <scope>IDENTIFICATION</scope>
</reference>
<dbReference type="InterPro" id="IPR003689">
    <property type="entry name" value="ZIP"/>
</dbReference>
<dbReference type="InParanoid" id="A0A1X7VCS7"/>
<keyword evidence="5 6" id="KW-0472">Membrane</keyword>
<organism evidence="8">
    <name type="scientific">Amphimedon queenslandica</name>
    <name type="common">Sponge</name>
    <dbReference type="NCBI Taxonomy" id="400682"/>
    <lineage>
        <taxon>Eukaryota</taxon>
        <taxon>Metazoa</taxon>
        <taxon>Porifera</taxon>
        <taxon>Demospongiae</taxon>
        <taxon>Heteroscleromorpha</taxon>
        <taxon>Haplosclerida</taxon>
        <taxon>Niphatidae</taxon>
        <taxon>Amphimedon</taxon>
    </lineage>
</organism>
<comment type="similarity">
    <text evidence="2">Belongs to the ZIP transporter (TC 2.A.5) family.</text>
</comment>
<feature type="transmembrane region" description="Helical" evidence="6">
    <location>
        <begin position="351"/>
        <end position="373"/>
    </location>
</feature>
<feature type="transmembrane region" description="Helical" evidence="6">
    <location>
        <begin position="122"/>
        <end position="148"/>
    </location>
</feature>
<dbReference type="Pfam" id="PF02535">
    <property type="entry name" value="Zip"/>
    <property type="match status" value="1"/>
</dbReference>
<dbReference type="EnsemblMetazoa" id="Aqu2.1.37549_001">
    <property type="protein sequence ID" value="Aqu2.1.37549_001"/>
    <property type="gene ID" value="Aqu2.1.37549"/>
</dbReference>
<evidence type="ECO:0000256" key="2">
    <source>
        <dbReference type="ARBA" id="ARBA00006939"/>
    </source>
</evidence>
<dbReference type="GO" id="GO:0005886">
    <property type="term" value="C:plasma membrane"/>
    <property type="evidence" value="ECO:0007669"/>
    <property type="project" value="TreeGrafter"/>
</dbReference>
<sequence>MMKTSMERLFLLLAVLLCCFLIASSEGKQEKAINILPDDFLSQLDKAASSVDQSTYSVCSNREWTNSNDQDDNFIHVSCHSVYEVCGTTLMYMSSALNLSLSLRISGDSNGTNNSHSNPAKAYGYGFIMVSVISMLSLLGLVLVPCLNEENPLGQLISRYLLTMLTAMGVSALLCDVLFELLPTIFHISHDHPHDNDHVQGEITHNEAIWKATGIAAGVFAFYLLELILHSLINTAAKKNKTEAIVRSAIVGDRRPLISTCNGETNMETRRVNNNTKTFCQKVCSFRQVRPLAWIILIGDLMHNAADGIALGVAVSQSLALGLSTAFAIGLHEIPHEMADFGILVKSGLHWVTALMFNFLSSLTAIVGFFIGVAISTNSATSKEWLLAIAAGSFLYIALADLLPELRLDSSHNHDSSSPEHESHLNHYTCCQKTAHCSVILIGFSLAFAVLLAVSLNEERLNKIFA</sequence>
<evidence type="ECO:0000256" key="5">
    <source>
        <dbReference type="ARBA" id="ARBA00023136"/>
    </source>
</evidence>
<evidence type="ECO:0000256" key="3">
    <source>
        <dbReference type="ARBA" id="ARBA00022692"/>
    </source>
</evidence>
<protein>
    <recommendedName>
        <fullName evidence="9">Zinc transporter ZIP4 N-terminal domain-containing protein</fullName>
    </recommendedName>
</protein>
<keyword evidence="7" id="KW-0732">Signal</keyword>
<feature type="transmembrane region" description="Helical" evidence="6">
    <location>
        <begin position="309"/>
        <end position="331"/>
    </location>
</feature>
<evidence type="ECO:0008006" key="9">
    <source>
        <dbReference type="Google" id="ProtNLM"/>
    </source>
</evidence>
<feature type="transmembrane region" description="Helical" evidence="6">
    <location>
        <begin position="385"/>
        <end position="403"/>
    </location>
</feature>
<evidence type="ECO:0000313" key="8">
    <source>
        <dbReference type="EnsemblMetazoa" id="Aqu2.1.37549_001"/>
    </source>
</evidence>
<feature type="transmembrane region" description="Helical" evidence="6">
    <location>
        <begin position="160"/>
        <end position="188"/>
    </location>
</feature>
<comment type="subcellular location">
    <subcellularLocation>
        <location evidence="1">Membrane</location>
        <topology evidence="1">Multi-pass membrane protein</topology>
    </subcellularLocation>
</comment>
<feature type="chain" id="PRO_5010868944" description="Zinc transporter ZIP4 N-terminal domain-containing protein" evidence="7">
    <location>
        <begin position="28"/>
        <end position="466"/>
    </location>
</feature>
<keyword evidence="4 6" id="KW-1133">Transmembrane helix</keyword>
<name>A0A1X7VCS7_AMPQE</name>
<dbReference type="OrthoDB" id="200954at2759"/>
<dbReference type="GO" id="GO:0071578">
    <property type="term" value="P:zinc ion import across plasma membrane"/>
    <property type="evidence" value="ECO:0007669"/>
    <property type="project" value="TreeGrafter"/>
</dbReference>
<evidence type="ECO:0000256" key="6">
    <source>
        <dbReference type="SAM" id="Phobius"/>
    </source>
</evidence>
<dbReference type="PANTHER" id="PTHR12191">
    <property type="entry name" value="SOLUTE CARRIER FAMILY 39"/>
    <property type="match status" value="1"/>
</dbReference>
<dbReference type="AlphaFoldDB" id="A0A1X7VCS7"/>
<dbReference type="InterPro" id="IPR050799">
    <property type="entry name" value="ZIP_Transporter"/>
</dbReference>
<feature type="transmembrane region" description="Helical" evidence="6">
    <location>
        <begin position="438"/>
        <end position="456"/>
    </location>
</feature>
<dbReference type="GO" id="GO:0005385">
    <property type="term" value="F:zinc ion transmembrane transporter activity"/>
    <property type="evidence" value="ECO:0007669"/>
    <property type="project" value="TreeGrafter"/>
</dbReference>
<proteinExistence type="inferred from homology"/>
<keyword evidence="3 6" id="KW-0812">Transmembrane</keyword>
<dbReference type="GO" id="GO:0140410">
    <property type="term" value="F:monoatomic cation:bicarbonate symporter activity"/>
    <property type="evidence" value="ECO:0007669"/>
    <property type="project" value="TreeGrafter"/>
</dbReference>
<accession>A0A1X7VCS7</accession>